<evidence type="ECO:0000313" key="1">
    <source>
        <dbReference type="EMBL" id="STQ10374.1"/>
    </source>
</evidence>
<proteinExistence type="predicted"/>
<accession>A0A377LW09</accession>
<name>A0A377LW09_ENTCL</name>
<dbReference type="EMBL" id="UGJB01000004">
    <property type="protein sequence ID" value="STQ10374.1"/>
    <property type="molecule type" value="Genomic_DNA"/>
</dbReference>
<dbReference type="Proteomes" id="UP000255106">
    <property type="component" value="Unassembled WGS sequence"/>
</dbReference>
<sequence length="46" mass="5432">MIEAQLAHQQKNRVAAAYNHAEYMKERREMMEWWGGVIADLIADKK</sequence>
<reference evidence="1 2" key="1">
    <citation type="submission" date="2018-06" db="EMBL/GenBank/DDBJ databases">
        <authorList>
            <consortium name="Pathogen Informatics"/>
            <person name="Doyle S."/>
        </authorList>
    </citation>
    <scope>NUCLEOTIDE SEQUENCE [LARGE SCALE GENOMIC DNA]</scope>
    <source>
        <strain evidence="1 2">NCTC10005</strain>
    </source>
</reference>
<organism evidence="1 2">
    <name type="scientific">Enterobacter cloacae</name>
    <dbReference type="NCBI Taxonomy" id="550"/>
    <lineage>
        <taxon>Bacteria</taxon>
        <taxon>Pseudomonadati</taxon>
        <taxon>Pseudomonadota</taxon>
        <taxon>Gammaproteobacteria</taxon>
        <taxon>Enterobacterales</taxon>
        <taxon>Enterobacteriaceae</taxon>
        <taxon>Enterobacter</taxon>
        <taxon>Enterobacter cloacae complex</taxon>
    </lineage>
</organism>
<gene>
    <name evidence="1" type="primary">intA_3</name>
    <name evidence="1" type="ORF">NCTC10005_03120</name>
</gene>
<dbReference type="AlphaFoldDB" id="A0A377LW09"/>
<protein>
    <submittedName>
        <fullName evidence="1">Integrase family protein</fullName>
    </submittedName>
</protein>
<evidence type="ECO:0000313" key="2">
    <source>
        <dbReference type="Proteomes" id="UP000255106"/>
    </source>
</evidence>